<dbReference type="HOGENOM" id="CLU_255995_0_0_1"/>
<name>J6EPF6_TRIAS</name>
<dbReference type="KEGG" id="tasa:A1Q1_05133"/>
<feature type="region of interest" description="Disordered" evidence="1">
    <location>
        <begin position="1014"/>
        <end position="1050"/>
    </location>
</feature>
<feature type="compositionally biased region" description="Basic and acidic residues" evidence="1">
    <location>
        <begin position="773"/>
        <end position="807"/>
    </location>
</feature>
<feature type="compositionally biased region" description="Pro residues" evidence="1">
    <location>
        <begin position="493"/>
        <end position="517"/>
    </location>
</feature>
<feature type="region of interest" description="Disordered" evidence="1">
    <location>
        <begin position="183"/>
        <end position="261"/>
    </location>
</feature>
<feature type="compositionally biased region" description="Basic and acidic residues" evidence="1">
    <location>
        <begin position="406"/>
        <end position="418"/>
    </location>
</feature>
<feature type="compositionally biased region" description="Low complexity" evidence="1">
    <location>
        <begin position="26"/>
        <end position="39"/>
    </location>
</feature>
<feature type="compositionally biased region" description="Low complexity" evidence="1">
    <location>
        <begin position="439"/>
        <end position="450"/>
    </location>
</feature>
<evidence type="ECO:0000313" key="3">
    <source>
        <dbReference type="Proteomes" id="UP000002748"/>
    </source>
</evidence>
<feature type="compositionally biased region" description="Low complexity" evidence="1">
    <location>
        <begin position="55"/>
        <end position="67"/>
    </location>
</feature>
<feature type="compositionally biased region" description="Basic and acidic residues" evidence="1">
    <location>
        <begin position="679"/>
        <end position="696"/>
    </location>
</feature>
<feature type="region of interest" description="Disordered" evidence="1">
    <location>
        <begin position="1"/>
        <end position="155"/>
    </location>
</feature>
<sequence>MSTSPSPSPQVHLHEAPTTNNENKSVSASGGDAPAADAVRAQEPDGPAAPSTSSAVAGDKTGDATGAGTTGPSGGLDKPAAAPDNAVKEDAKVTAAGPEPSLRGHTPVAKTSDDKAKGDGSPSIPATHGPRIPTPSSRTSTPPLHATAAGKKKFSSVSVTKEFLSKAASPAPAAAKLVRPVAAAAPPTTHSKLLSTKLTTVPSSKQSTSPKPPATSTSSATSSPWAKPAVSLPEGNAQLQHPMPTRGGNVPNVAMGSGQGIGSAARRAWGNVSSGKKMGKRAAMLSAQAVAQAEAAHNQAILQGLNEFTHLEPNTHRWDEEEDDDDPIDFGDGRTFPHDPEDDPVSKQDRFADDFDRSWPRSSTSPQRPGKIDSSRVLFNASSNRLEPHAGRQPPQSQQGPPARIMSRDGPHHGERPLPPHLADSGGAQSGRMLPPHMASQGAHQAHASAGPPPTRSSWRTEREPPHHQQQQTMPPQRGSGLSPLAQRAPLPRSQPPHAAPPPAASGPGHAPPPAPAPATAVPMPVEPVSGETQAAEMHSAAEKARMRRQQEEAEREAAAERARKKAQELAERFGSKPSTASKPSAPSQPTQAAPPPGLSGKPAPPPGLGHAGGAPVTIASRPQGGDPGLSPAAQGVHLPTVNEAHPADRATSWRRVGPVVSPPQMDDVRGKNRRRSSDHHQQRPDISRDSRRGSARDVPSANQRAPRDAPPHVGDHLPPSIGSMPHKPKSPAPEPEIAAPTPHSSKKEANFDAMLARLQAAMQQTRLSPVVGEEKDEHEQHLAAREAALKELQESATHEPPAEKKQPQLVPRPVTYPHLPPDYFDATQTGLPRSPPPAWRQYTVKIPKPARATLGSIPRWRLKGFDSFPYVPKGFLQTYDPPIAYLPAFSLVSDVLLPQPIGRRFARHVPTGPIVSISPRTLQPFEKKQKRRATLEARPAEISKPAPTAEAVQNEASMMATTDNVLKSMKDKEQLFMDKPPSQSGVRFMVSSEHEGDSLLDEVNKMSLEHIGELEDKSAKPDMAQRRPNTPPKATAQPSTSPSKVAPGPWAKGALSYNLASPARVAPPHEHLKSVWESAADSKPKTTPSTQPQSSVPSQPDTPLYPSLTAPSTASESSLKPGGYGQSSSSAFGMRSGVGGSFQYPTMSSGATSPADGGSGMGMQYGLMGRNGGASASPAGANGFQQGLWAPSFGSPMTSAGYGFNSASATPGKNALHDNKSPQMQFAGNNGAGKDFSGDYRYSNQQGSYQYPQQFRQQQNMYGHVGYGGHAHGGHGFGQQMANRGSHGQHAQHGPHGQQHAGGRFPNHSHMGQGVMNGVSGVDYQMAYDPSYYQGQYGYGAGVGGVGGVGGGVGGVGGLQQQQRGGANGRKLW</sequence>
<feature type="region of interest" description="Disordered" evidence="1">
    <location>
        <begin position="1273"/>
        <end position="1312"/>
    </location>
</feature>
<protein>
    <submittedName>
        <fullName evidence="2">Uncharacterized protein</fullName>
    </submittedName>
</protein>
<dbReference type="Proteomes" id="UP000002748">
    <property type="component" value="Unassembled WGS sequence"/>
</dbReference>
<feature type="compositionally biased region" description="Low complexity" evidence="1">
    <location>
        <begin position="468"/>
        <end position="477"/>
    </location>
</feature>
<reference evidence="2 3" key="1">
    <citation type="journal article" date="2012" name="Eukaryot. Cell">
        <title>Draft genome sequence of CBS 2479, the standard type strain of Trichosporon asahii.</title>
        <authorList>
            <person name="Yang R.Y."/>
            <person name="Li H.T."/>
            <person name="Zhu H."/>
            <person name="Zhou G.P."/>
            <person name="Wang M."/>
            <person name="Wang L."/>
        </authorList>
    </citation>
    <scope>NUCLEOTIDE SEQUENCE [LARGE SCALE GENOMIC DNA]</scope>
    <source>
        <strain evidence="3">ATCC 90039 / CBS 2479 / JCM 2466 / KCTC 7840 / NCYC 2677 / UAMH 7654</strain>
    </source>
</reference>
<feature type="compositionally biased region" description="Basic and acidic residues" evidence="1">
    <location>
        <begin position="706"/>
        <end position="716"/>
    </location>
</feature>
<feature type="compositionally biased region" description="Basic and acidic residues" evidence="1">
    <location>
        <begin position="1014"/>
        <end position="1026"/>
    </location>
</feature>
<feature type="compositionally biased region" description="Low complexity" evidence="1">
    <location>
        <begin position="1086"/>
        <end position="1103"/>
    </location>
</feature>
<dbReference type="VEuPathDB" id="FungiDB:A1Q1_05133"/>
<feature type="compositionally biased region" description="Basic and acidic residues" evidence="1">
    <location>
        <begin position="540"/>
        <end position="575"/>
    </location>
</feature>
<gene>
    <name evidence="2" type="ORF">A1Q1_05133</name>
</gene>
<feature type="compositionally biased region" description="Low complexity" evidence="1">
    <location>
        <begin position="183"/>
        <end position="229"/>
    </location>
</feature>
<dbReference type="OrthoDB" id="2589888at2759"/>
<feature type="compositionally biased region" description="Low complexity" evidence="1">
    <location>
        <begin position="1289"/>
        <end position="1304"/>
    </location>
</feature>
<feature type="compositionally biased region" description="Low complexity" evidence="1">
    <location>
        <begin position="518"/>
        <end position="528"/>
    </location>
</feature>
<comment type="caution">
    <text evidence="2">The sequence shown here is derived from an EMBL/GenBank/DDBJ whole genome shotgun (WGS) entry which is preliminary data.</text>
</comment>
<feature type="compositionally biased region" description="Basic and acidic residues" evidence="1">
    <location>
        <begin position="1069"/>
        <end position="1085"/>
    </location>
</feature>
<feature type="region of interest" description="Disordered" evidence="1">
    <location>
        <begin position="312"/>
        <end position="754"/>
    </location>
</feature>
<evidence type="ECO:0000256" key="1">
    <source>
        <dbReference type="SAM" id="MobiDB-lite"/>
    </source>
</evidence>
<dbReference type="EMBL" id="ALBS01000297">
    <property type="protein sequence ID" value="EJT46304.1"/>
    <property type="molecule type" value="Genomic_DNA"/>
</dbReference>
<feature type="region of interest" description="Disordered" evidence="1">
    <location>
        <begin position="771"/>
        <end position="812"/>
    </location>
</feature>
<feature type="compositionally biased region" description="Low complexity" evidence="1">
    <location>
        <begin position="393"/>
        <end position="402"/>
    </location>
</feature>
<feature type="compositionally biased region" description="Acidic residues" evidence="1">
    <location>
        <begin position="320"/>
        <end position="329"/>
    </location>
</feature>
<dbReference type="RefSeq" id="XP_014177415.1">
    <property type="nucleotide sequence ID" value="XM_014321940.1"/>
</dbReference>
<feature type="compositionally biased region" description="Basic and acidic residues" evidence="1">
    <location>
        <begin position="331"/>
        <end position="359"/>
    </location>
</feature>
<organism evidence="2 3">
    <name type="scientific">Trichosporon asahii var. asahii (strain ATCC 90039 / CBS 2479 / JCM 2466 / KCTC 7840 / NBRC 103889/ NCYC 2677 / UAMH 7654)</name>
    <name type="common">Yeast</name>
    <dbReference type="NCBI Taxonomy" id="1186058"/>
    <lineage>
        <taxon>Eukaryota</taxon>
        <taxon>Fungi</taxon>
        <taxon>Dikarya</taxon>
        <taxon>Basidiomycota</taxon>
        <taxon>Agaricomycotina</taxon>
        <taxon>Tremellomycetes</taxon>
        <taxon>Trichosporonales</taxon>
        <taxon>Trichosporonaceae</taxon>
        <taxon>Trichosporon</taxon>
    </lineage>
</organism>
<feature type="compositionally biased region" description="Low complexity" evidence="1">
    <location>
        <begin position="576"/>
        <end position="592"/>
    </location>
</feature>
<evidence type="ECO:0000313" key="2">
    <source>
        <dbReference type="EMBL" id="EJT46304.1"/>
    </source>
</evidence>
<proteinExistence type="predicted"/>
<feature type="compositionally biased region" description="Polar residues" evidence="1">
    <location>
        <begin position="1110"/>
        <end position="1119"/>
    </location>
</feature>
<feature type="compositionally biased region" description="Low complexity" evidence="1">
    <location>
        <begin position="130"/>
        <end position="143"/>
    </location>
</feature>
<feature type="region of interest" description="Disordered" evidence="1">
    <location>
        <begin position="1214"/>
        <end position="1246"/>
    </location>
</feature>
<dbReference type="GeneID" id="25988645"/>
<feature type="region of interest" description="Disordered" evidence="1">
    <location>
        <begin position="1069"/>
        <end position="1132"/>
    </location>
</feature>
<feature type="compositionally biased region" description="Pro residues" evidence="1">
    <location>
        <begin position="593"/>
        <end position="608"/>
    </location>
</feature>
<accession>J6EPF6</accession>